<dbReference type="Gene3D" id="3.40.50.2300">
    <property type="match status" value="1"/>
</dbReference>
<organism evidence="3 4">
    <name type="scientific">Fraserbacteria sp. (strain RBG_16_55_9)</name>
    <dbReference type="NCBI Taxonomy" id="1817864"/>
    <lineage>
        <taxon>Bacteria</taxon>
        <taxon>Candidatus Fraseribacteriota</taxon>
    </lineage>
</organism>
<evidence type="ECO:0000313" key="3">
    <source>
        <dbReference type="EMBL" id="OGF53306.1"/>
    </source>
</evidence>
<accession>A0A1F5UQ71</accession>
<dbReference type="Proteomes" id="UP000179157">
    <property type="component" value="Unassembled WGS sequence"/>
</dbReference>
<dbReference type="SUPFAM" id="SSF52788">
    <property type="entry name" value="Phosphotyrosine protein phosphatases I"/>
    <property type="match status" value="1"/>
</dbReference>
<dbReference type="InterPro" id="IPR023485">
    <property type="entry name" value="Ptyr_pPase"/>
</dbReference>
<dbReference type="AlphaFoldDB" id="A0A1F5UQ71"/>
<reference evidence="3 4" key="1">
    <citation type="journal article" date="2016" name="Nat. Commun.">
        <title>Thousands of microbial genomes shed light on interconnected biogeochemical processes in an aquifer system.</title>
        <authorList>
            <person name="Anantharaman K."/>
            <person name="Brown C.T."/>
            <person name="Hug L.A."/>
            <person name="Sharon I."/>
            <person name="Castelle C.J."/>
            <person name="Probst A.J."/>
            <person name="Thomas B.C."/>
            <person name="Singh A."/>
            <person name="Wilkins M.J."/>
            <person name="Karaoz U."/>
            <person name="Brodie E.L."/>
            <person name="Williams K.H."/>
            <person name="Hubbard S.S."/>
            <person name="Banfield J.F."/>
        </authorList>
    </citation>
    <scope>NUCLEOTIDE SEQUENCE [LARGE SCALE GENOMIC DNA]</scope>
    <source>
        <strain evidence="4">RBG_16_55_9</strain>
    </source>
</reference>
<name>A0A1F5UQ71_FRAXR</name>
<sequence>MEEKLQTRIIFVCVGNSCRSQMAEGFARHYAREFALNAEITSAGTRPEGYVHPTAIAVMHERAIDISRQLSKSIKPEELLSYDYVITMGCSDKEIFPATFRGERRDWGMEDPFGKPLDAYRKARDQIERKVVLLLREIRSTWS</sequence>
<dbReference type="PANTHER" id="PTHR43428">
    <property type="entry name" value="ARSENATE REDUCTASE"/>
    <property type="match status" value="1"/>
</dbReference>
<keyword evidence="1" id="KW-0059">Arsenical resistance</keyword>
<evidence type="ECO:0000256" key="1">
    <source>
        <dbReference type="ARBA" id="ARBA00022849"/>
    </source>
</evidence>
<evidence type="ECO:0000259" key="2">
    <source>
        <dbReference type="SMART" id="SM00226"/>
    </source>
</evidence>
<gene>
    <name evidence="3" type="ORF">A2Z21_10590</name>
</gene>
<proteinExistence type="predicted"/>
<dbReference type="Pfam" id="PF01451">
    <property type="entry name" value="LMWPc"/>
    <property type="match status" value="1"/>
</dbReference>
<dbReference type="GO" id="GO:0046685">
    <property type="term" value="P:response to arsenic-containing substance"/>
    <property type="evidence" value="ECO:0007669"/>
    <property type="project" value="UniProtKB-KW"/>
</dbReference>
<dbReference type="InterPro" id="IPR036196">
    <property type="entry name" value="Ptyr_pPase_sf"/>
</dbReference>
<dbReference type="EMBL" id="MFGX01000106">
    <property type="protein sequence ID" value="OGF53306.1"/>
    <property type="molecule type" value="Genomic_DNA"/>
</dbReference>
<feature type="domain" description="Phosphotyrosine protein phosphatase I" evidence="2">
    <location>
        <begin position="7"/>
        <end position="137"/>
    </location>
</feature>
<dbReference type="PANTHER" id="PTHR43428:SF1">
    <property type="entry name" value="ARSENATE REDUCTASE"/>
    <property type="match status" value="1"/>
</dbReference>
<protein>
    <recommendedName>
        <fullName evidence="2">Phosphotyrosine protein phosphatase I domain-containing protein</fullName>
    </recommendedName>
</protein>
<dbReference type="SMART" id="SM00226">
    <property type="entry name" value="LMWPc"/>
    <property type="match status" value="1"/>
</dbReference>
<evidence type="ECO:0000313" key="4">
    <source>
        <dbReference type="Proteomes" id="UP000179157"/>
    </source>
</evidence>
<dbReference type="CDD" id="cd16345">
    <property type="entry name" value="LMWP_ArsC"/>
    <property type="match status" value="1"/>
</dbReference>
<comment type="caution">
    <text evidence="3">The sequence shown here is derived from an EMBL/GenBank/DDBJ whole genome shotgun (WGS) entry which is preliminary data.</text>
</comment>
<dbReference type="STRING" id="1817864.A2Z21_10590"/>